<feature type="domain" description="Mammalian cell entry C-terminal" evidence="3">
    <location>
        <begin position="124"/>
        <end position="307"/>
    </location>
</feature>
<dbReference type="Proteomes" id="UP000515663">
    <property type="component" value="Chromosome"/>
</dbReference>
<organism evidence="4 5">
    <name type="scientific">Gordonia jinghuaiqii</name>
    <dbReference type="NCBI Taxonomy" id="2758710"/>
    <lineage>
        <taxon>Bacteria</taxon>
        <taxon>Bacillati</taxon>
        <taxon>Actinomycetota</taxon>
        <taxon>Actinomycetes</taxon>
        <taxon>Mycobacteriales</taxon>
        <taxon>Gordoniaceae</taxon>
        <taxon>Gordonia</taxon>
    </lineage>
</organism>
<dbReference type="NCBIfam" id="TIGR00996">
    <property type="entry name" value="Mtu_fam_mce"/>
    <property type="match status" value="1"/>
</dbReference>
<dbReference type="InterPro" id="IPR052336">
    <property type="entry name" value="MlaD_Phospholipid_Transporter"/>
</dbReference>
<protein>
    <submittedName>
        <fullName evidence="4">MCE family protein</fullName>
    </submittedName>
</protein>
<gene>
    <name evidence="4" type="ORF">H1R19_19775</name>
</gene>
<reference evidence="5" key="1">
    <citation type="submission" date="2020-07" db="EMBL/GenBank/DDBJ databases">
        <title>novel species isolated from the respiratory tract of Marmot.</title>
        <authorList>
            <person name="Zhang G."/>
        </authorList>
    </citation>
    <scope>NUCLEOTIDE SEQUENCE [LARGE SCALE GENOMIC DNA]</scope>
    <source>
        <strain evidence="5">686</strain>
    </source>
</reference>
<name>A0A7D7QZD5_9ACTN</name>
<evidence type="ECO:0000259" key="2">
    <source>
        <dbReference type="Pfam" id="PF02470"/>
    </source>
</evidence>
<sequence length="343" mass="36719">MTERSHRKPIAEWNSLYLGLGGVGVLILVVALVVGISAIDVGRKNIEAEFAQAGEIRNGDQVTLAGVPVGEVKGSRLDGDRVVISMNIDRGVRLGNDTKAAIKLTTILGSRYIAITPEGSGSLAGDRIPLRNTQVPYDLQETIEDATTNFEQVDAGGLADAMTTLSTQLEGAPAVVPEAISTAHTLSEIIATRRTQLGELITGAERVTTVIRNQESNIGSLMVQGRNLMVELTRRRDAVTGMFTATTALVAQLHRITVVNRPALDALIEDLNGMLGALARHDDLLRNTLQALPLPVRNFTNATGSGNYVDFTGPAGFLIDSWMCALSGRAEQVGRATYFEDCR</sequence>
<accession>A0A7D7QZD5</accession>
<dbReference type="RefSeq" id="WP_219849895.1">
    <property type="nucleotide sequence ID" value="NZ_CP059491.1"/>
</dbReference>
<keyword evidence="1" id="KW-0812">Transmembrane</keyword>
<keyword evidence="5" id="KW-1185">Reference proteome</keyword>
<dbReference type="PANTHER" id="PTHR33371:SF18">
    <property type="entry name" value="MCE-FAMILY PROTEIN MCE3C"/>
    <property type="match status" value="1"/>
</dbReference>
<dbReference type="AlphaFoldDB" id="A0A7D7QZD5"/>
<dbReference type="PANTHER" id="PTHR33371">
    <property type="entry name" value="INTERMEMBRANE PHOSPHOLIPID TRANSPORT SYSTEM BINDING PROTEIN MLAD-RELATED"/>
    <property type="match status" value="1"/>
</dbReference>
<feature type="domain" description="Mce/MlaD" evidence="2">
    <location>
        <begin position="45"/>
        <end position="117"/>
    </location>
</feature>
<evidence type="ECO:0000256" key="1">
    <source>
        <dbReference type="SAM" id="Phobius"/>
    </source>
</evidence>
<dbReference type="EMBL" id="CP059491">
    <property type="protein sequence ID" value="QMT01071.1"/>
    <property type="molecule type" value="Genomic_DNA"/>
</dbReference>
<dbReference type="KEGG" id="gji:H1R19_19775"/>
<evidence type="ECO:0000313" key="4">
    <source>
        <dbReference type="EMBL" id="QMT01071.1"/>
    </source>
</evidence>
<keyword evidence="1" id="KW-0472">Membrane</keyword>
<dbReference type="InterPro" id="IPR003399">
    <property type="entry name" value="Mce/MlaD"/>
</dbReference>
<dbReference type="Pfam" id="PF11887">
    <property type="entry name" value="Mce4_CUP1"/>
    <property type="match status" value="1"/>
</dbReference>
<evidence type="ECO:0000313" key="5">
    <source>
        <dbReference type="Proteomes" id="UP000515663"/>
    </source>
</evidence>
<dbReference type="InterPro" id="IPR005693">
    <property type="entry name" value="Mce"/>
</dbReference>
<dbReference type="GO" id="GO:0005576">
    <property type="term" value="C:extracellular region"/>
    <property type="evidence" value="ECO:0007669"/>
    <property type="project" value="TreeGrafter"/>
</dbReference>
<proteinExistence type="predicted"/>
<dbReference type="Pfam" id="PF02470">
    <property type="entry name" value="MlaD"/>
    <property type="match status" value="1"/>
</dbReference>
<dbReference type="InterPro" id="IPR024516">
    <property type="entry name" value="Mce_C"/>
</dbReference>
<feature type="transmembrane region" description="Helical" evidence="1">
    <location>
        <begin position="16"/>
        <end position="39"/>
    </location>
</feature>
<evidence type="ECO:0000259" key="3">
    <source>
        <dbReference type="Pfam" id="PF11887"/>
    </source>
</evidence>
<keyword evidence="1" id="KW-1133">Transmembrane helix</keyword>